<feature type="compositionally biased region" description="Basic and acidic residues" evidence="1">
    <location>
        <begin position="15"/>
        <end position="29"/>
    </location>
</feature>
<dbReference type="AlphaFoldDB" id="A0A0A9FU71"/>
<name>A0A0A9FU71_ARUDO</name>
<protein>
    <submittedName>
        <fullName evidence="2">Uncharacterized protein</fullName>
    </submittedName>
</protein>
<feature type="region of interest" description="Disordered" evidence="1">
    <location>
        <begin position="15"/>
        <end position="36"/>
    </location>
</feature>
<evidence type="ECO:0000256" key="1">
    <source>
        <dbReference type="SAM" id="MobiDB-lite"/>
    </source>
</evidence>
<proteinExistence type="predicted"/>
<evidence type="ECO:0000313" key="2">
    <source>
        <dbReference type="EMBL" id="JAE16400.1"/>
    </source>
</evidence>
<accession>A0A0A9FU71</accession>
<organism evidence="2">
    <name type="scientific">Arundo donax</name>
    <name type="common">Giant reed</name>
    <name type="synonym">Donax arundinaceus</name>
    <dbReference type="NCBI Taxonomy" id="35708"/>
    <lineage>
        <taxon>Eukaryota</taxon>
        <taxon>Viridiplantae</taxon>
        <taxon>Streptophyta</taxon>
        <taxon>Embryophyta</taxon>
        <taxon>Tracheophyta</taxon>
        <taxon>Spermatophyta</taxon>
        <taxon>Magnoliopsida</taxon>
        <taxon>Liliopsida</taxon>
        <taxon>Poales</taxon>
        <taxon>Poaceae</taxon>
        <taxon>PACMAD clade</taxon>
        <taxon>Arundinoideae</taxon>
        <taxon>Arundineae</taxon>
        <taxon>Arundo</taxon>
    </lineage>
</organism>
<sequence length="36" mass="3852">MGGLLAVTTLQTYRGREVRTEGSGKKTVEEGAQAQE</sequence>
<reference evidence="2" key="1">
    <citation type="submission" date="2014-09" db="EMBL/GenBank/DDBJ databases">
        <authorList>
            <person name="Magalhaes I.L.F."/>
            <person name="Oliveira U."/>
            <person name="Santos F.R."/>
            <person name="Vidigal T.H.D.A."/>
            <person name="Brescovit A.D."/>
            <person name="Santos A.J."/>
        </authorList>
    </citation>
    <scope>NUCLEOTIDE SEQUENCE</scope>
    <source>
        <tissue evidence="2">Shoot tissue taken approximately 20 cm above the soil surface</tissue>
    </source>
</reference>
<dbReference type="EMBL" id="GBRH01181496">
    <property type="protein sequence ID" value="JAE16400.1"/>
    <property type="molecule type" value="Transcribed_RNA"/>
</dbReference>
<reference evidence="2" key="2">
    <citation type="journal article" date="2015" name="Data Brief">
        <title>Shoot transcriptome of the giant reed, Arundo donax.</title>
        <authorList>
            <person name="Barrero R.A."/>
            <person name="Guerrero F.D."/>
            <person name="Moolhuijzen P."/>
            <person name="Goolsby J.A."/>
            <person name="Tidwell J."/>
            <person name="Bellgard S.E."/>
            <person name="Bellgard M.I."/>
        </authorList>
    </citation>
    <scope>NUCLEOTIDE SEQUENCE</scope>
    <source>
        <tissue evidence="2">Shoot tissue taken approximately 20 cm above the soil surface</tissue>
    </source>
</reference>